<evidence type="ECO:0000256" key="3">
    <source>
        <dbReference type="ARBA" id="ARBA00022829"/>
    </source>
</evidence>
<dbReference type="InterPro" id="IPR005234">
    <property type="entry name" value="ScpB_csome_segregation"/>
</dbReference>
<dbReference type="InterPro" id="IPR036388">
    <property type="entry name" value="WH-like_DNA-bd_sf"/>
</dbReference>
<evidence type="ECO:0000256" key="2">
    <source>
        <dbReference type="ARBA" id="ARBA00022618"/>
    </source>
</evidence>
<organism evidence="5 6">
    <name type="scientific">Candidatus Pseudoramibacter fermentans</name>
    <dbReference type="NCBI Taxonomy" id="2594427"/>
    <lineage>
        <taxon>Bacteria</taxon>
        <taxon>Bacillati</taxon>
        <taxon>Bacillota</taxon>
        <taxon>Clostridia</taxon>
        <taxon>Eubacteriales</taxon>
        <taxon>Eubacteriaceae</taxon>
        <taxon>Pseudoramibacter</taxon>
    </lineage>
</organism>
<comment type="caution">
    <text evidence="5">The sequence shown here is derived from an EMBL/GenBank/DDBJ whole genome shotgun (WGS) entry which is preliminary data.</text>
</comment>
<dbReference type="PIRSF" id="PIRSF019345">
    <property type="entry name" value="ScpB"/>
    <property type="match status" value="1"/>
</dbReference>
<sequence length="197" mass="21812">METKTNNRSDAASFEPEIFGWLEALLFASGDGLTTKALSGVVGLNEKETEAYLKALSESYQSVRHGLRLVRTAGVWQLSTKPSLYPVLTKWKQLDKGHGLSRAAFETLAIVAYKQPVTRVDIEAIRGVASSSSIHVLLDRELIAEAGRKDAPGRPFYYKTTPAFLKSLDIEDLSELPDFDSFKQKEQQKDSAAEDES</sequence>
<gene>
    <name evidence="5" type="primary">scpB</name>
    <name evidence="5" type="ORF">FRC53_04245</name>
</gene>
<keyword evidence="1" id="KW-0963">Cytoplasm</keyword>
<proteinExistence type="predicted"/>
<dbReference type="InterPro" id="IPR036390">
    <property type="entry name" value="WH_DNA-bd_sf"/>
</dbReference>
<name>A0A6L5GS20_9FIRM</name>
<dbReference type="Gene3D" id="1.10.10.10">
    <property type="entry name" value="Winged helix-like DNA-binding domain superfamily/Winged helix DNA-binding domain"/>
    <property type="match status" value="2"/>
</dbReference>
<keyword evidence="4" id="KW-0131">Cell cycle</keyword>
<evidence type="ECO:0000313" key="5">
    <source>
        <dbReference type="EMBL" id="MQM72630.1"/>
    </source>
</evidence>
<protein>
    <submittedName>
        <fullName evidence="5">SMC-Scp complex subunit ScpB</fullName>
    </submittedName>
</protein>
<dbReference type="AlphaFoldDB" id="A0A6L5GS20"/>
<evidence type="ECO:0000313" key="6">
    <source>
        <dbReference type="Proteomes" id="UP000473648"/>
    </source>
</evidence>
<dbReference type="NCBIfam" id="TIGR00281">
    <property type="entry name" value="SMC-Scp complex subunit ScpB"/>
    <property type="match status" value="1"/>
</dbReference>
<keyword evidence="3" id="KW-0159">Chromosome partition</keyword>
<keyword evidence="6" id="KW-1185">Reference proteome</keyword>
<keyword evidence="2" id="KW-0132">Cell division</keyword>
<dbReference type="PANTHER" id="PTHR34298">
    <property type="entry name" value="SEGREGATION AND CONDENSATION PROTEIN B"/>
    <property type="match status" value="1"/>
</dbReference>
<evidence type="ECO:0000256" key="1">
    <source>
        <dbReference type="ARBA" id="ARBA00022490"/>
    </source>
</evidence>
<dbReference type="GO" id="GO:0051304">
    <property type="term" value="P:chromosome separation"/>
    <property type="evidence" value="ECO:0007669"/>
    <property type="project" value="InterPro"/>
</dbReference>
<evidence type="ECO:0000256" key="4">
    <source>
        <dbReference type="ARBA" id="ARBA00023306"/>
    </source>
</evidence>
<dbReference type="PANTHER" id="PTHR34298:SF2">
    <property type="entry name" value="SEGREGATION AND CONDENSATION PROTEIN B"/>
    <property type="match status" value="1"/>
</dbReference>
<dbReference type="Proteomes" id="UP000473648">
    <property type="component" value="Unassembled WGS sequence"/>
</dbReference>
<accession>A0A6L5GS20</accession>
<dbReference type="GO" id="GO:0051301">
    <property type="term" value="P:cell division"/>
    <property type="evidence" value="ECO:0007669"/>
    <property type="project" value="UniProtKB-KW"/>
</dbReference>
<dbReference type="SUPFAM" id="SSF46785">
    <property type="entry name" value="Winged helix' DNA-binding domain"/>
    <property type="match status" value="2"/>
</dbReference>
<dbReference type="Pfam" id="PF04079">
    <property type="entry name" value="SMC_ScpB"/>
    <property type="match status" value="1"/>
</dbReference>
<reference evidence="5" key="1">
    <citation type="journal article" date="2020" name="Appl. Environ. Microbiol.">
        <title>Medium-Chain Fatty Acid Synthesis by 'Candidatus Weimeria bifida' gen. nov., sp. nov., and 'Candidatus Pseudoramibacter fermentans' sp. nov.</title>
        <authorList>
            <person name="Scarborough M.J."/>
            <person name="Myers K.S."/>
            <person name="Donohue T.J."/>
            <person name="Noguera D.R."/>
        </authorList>
    </citation>
    <scope>NUCLEOTIDE SEQUENCE</scope>
    <source>
        <strain evidence="5">EUB1.1</strain>
    </source>
</reference>
<dbReference type="EMBL" id="VOGB01000004">
    <property type="protein sequence ID" value="MQM72630.1"/>
    <property type="molecule type" value="Genomic_DNA"/>
</dbReference>